<dbReference type="InterPro" id="IPR000182">
    <property type="entry name" value="GNAT_dom"/>
</dbReference>
<gene>
    <name evidence="4" type="ORF">FK004_13055</name>
</gene>
<evidence type="ECO:0000313" key="4">
    <source>
        <dbReference type="EMBL" id="AWG26088.1"/>
    </source>
</evidence>
<dbReference type="RefSeq" id="WP_108737626.1">
    <property type="nucleotide sequence ID" value="NZ_CP020919.1"/>
</dbReference>
<organism evidence="4 5">
    <name type="scientific">Flavobacterium kingsejongi</name>
    <dbReference type="NCBI Taxonomy" id="1678728"/>
    <lineage>
        <taxon>Bacteria</taxon>
        <taxon>Pseudomonadati</taxon>
        <taxon>Bacteroidota</taxon>
        <taxon>Flavobacteriia</taxon>
        <taxon>Flavobacteriales</taxon>
        <taxon>Flavobacteriaceae</taxon>
        <taxon>Flavobacterium</taxon>
    </lineage>
</organism>
<dbReference type="InterPro" id="IPR016181">
    <property type="entry name" value="Acyl_CoA_acyltransferase"/>
</dbReference>
<dbReference type="Pfam" id="PF13508">
    <property type="entry name" value="Acetyltransf_7"/>
    <property type="match status" value="1"/>
</dbReference>
<reference evidence="4 5" key="1">
    <citation type="submission" date="2017-04" db="EMBL/GenBank/DDBJ databases">
        <title>Complete genome sequence of Flavobacterium kingsejong AJ004.</title>
        <authorList>
            <person name="Lee P.C."/>
        </authorList>
    </citation>
    <scope>NUCLEOTIDE SEQUENCE [LARGE SCALE GENOMIC DNA]</scope>
    <source>
        <strain evidence="4 5">AJ004</strain>
    </source>
</reference>
<evidence type="ECO:0000256" key="2">
    <source>
        <dbReference type="ARBA" id="ARBA00023315"/>
    </source>
</evidence>
<dbReference type="OrthoDB" id="7585366at2"/>
<evidence type="ECO:0000259" key="3">
    <source>
        <dbReference type="PROSITE" id="PS51186"/>
    </source>
</evidence>
<dbReference type="AlphaFoldDB" id="A0A2S1LQX2"/>
<evidence type="ECO:0000313" key="5">
    <source>
        <dbReference type="Proteomes" id="UP000244677"/>
    </source>
</evidence>
<dbReference type="KEGG" id="fki:FK004_13055"/>
<dbReference type="GO" id="GO:0016747">
    <property type="term" value="F:acyltransferase activity, transferring groups other than amino-acyl groups"/>
    <property type="evidence" value="ECO:0007669"/>
    <property type="project" value="InterPro"/>
</dbReference>
<feature type="domain" description="N-acetyltransferase" evidence="3">
    <location>
        <begin position="1"/>
        <end position="144"/>
    </location>
</feature>
<dbReference type="CDD" id="cd04301">
    <property type="entry name" value="NAT_SF"/>
    <property type="match status" value="1"/>
</dbReference>
<keyword evidence="2" id="KW-0012">Acyltransferase</keyword>
<name>A0A2S1LQX2_9FLAO</name>
<proteinExistence type="predicted"/>
<accession>A0A2S1LQX2</accession>
<dbReference type="SUPFAM" id="SSF55729">
    <property type="entry name" value="Acyl-CoA N-acyltransferases (Nat)"/>
    <property type="match status" value="1"/>
</dbReference>
<dbReference type="EMBL" id="CP020919">
    <property type="protein sequence ID" value="AWG26088.1"/>
    <property type="molecule type" value="Genomic_DNA"/>
</dbReference>
<dbReference type="Proteomes" id="UP000244677">
    <property type="component" value="Chromosome"/>
</dbReference>
<dbReference type="Gene3D" id="3.40.630.30">
    <property type="match status" value="1"/>
</dbReference>
<dbReference type="PROSITE" id="PS51186">
    <property type="entry name" value="GNAT"/>
    <property type="match status" value="1"/>
</dbReference>
<dbReference type="InterPro" id="IPR050680">
    <property type="entry name" value="YpeA/RimI_acetyltransf"/>
</dbReference>
<sequence length="144" mass="16106">MEFKIINATTGKDNQYTATAIANFLHEHLEEYGDTLQDILQCIDYTMNPDKGGNIILGLEQEKIIGAVILNTTGMGSYIPENILVYIAVNNQYRGKGIGKQLMQEAIRISTGSIALHCEPNNPALHLYQKLGFTSKYLEMRLIK</sequence>
<evidence type="ECO:0000256" key="1">
    <source>
        <dbReference type="ARBA" id="ARBA00022679"/>
    </source>
</evidence>
<keyword evidence="5" id="KW-1185">Reference proteome</keyword>
<dbReference type="PANTHER" id="PTHR43420">
    <property type="entry name" value="ACETYLTRANSFERASE"/>
    <property type="match status" value="1"/>
</dbReference>
<keyword evidence="1 4" id="KW-0808">Transferase</keyword>
<protein>
    <submittedName>
        <fullName evidence="4">GNAT family N-acetyltransferase</fullName>
    </submittedName>
</protein>